<dbReference type="RefSeq" id="WP_249973115.1">
    <property type="nucleotide sequence ID" value="NZ_JAMFLZ010000004.1"/>
</dbReference>
<feature type="signal peptide" evidence="1">
    <location>
        <begin position="1"/>
        <end position="27"/>
    </location>
</feature>
<sequence>MKNYNFNKIHIALVSFVLLFFSCGNEIDNVVNSNNPDRNQVLATGSDLIGVTSGGFVTWWQANGRDLYPPLAVAGDIATCSWGNFGMRVLSSEPRNPIINASSWADVSVLEQPWQGNYGAISSANDVLGAINNNGITWIAAGVDNTPMVSAASYLLRGLSYGYLGLLFEKGFEVDENTDLSQKLEFVSYQQLIGLAIADLDRAIALANSNTFEIPNTVINGVAISDANLIKLCNSFKARFIVQSARNMTETNAIDWNQIKTLTENGITEDFGPMGDDGISWWNNSNVLMDSPNGFGPFGARLDMRLVKLLDPSQPEFFPATSGSTLTNPEMTSTDARVGAGRDFEFRPDILFRSERGRFHFSHYIHTRFQNDPTFSDGADAKQIKTFMFEDNRLLLAEAKARLDDLSGAIADVNLSSRVTRGGLAPLAGTASKDEILDAIFYERYIELFNTAVGSGYFDRRRTNDLQVGTFRHFPVPSSELEVLSEALYTLGGTNADPSGTMPHYDLTAAAERTDDSFIPTFN</sequence>
<evidence type="ECO:0000256" key="1">
    <source>
        <dbReference type="SAM" id="SignalP"/>
    </source>
</evidence>
<dbReference type="PROSITE" id="PS51257">
    <property type="entry name" value="PROKAR_LIPOPROTEIN"/>
    <property type="match status" value="1"/>
</dbReference>
<evidence type="ECO:0000313" key="2">
    <source>
        <dbReference type="EMBL" id="MCL6295457.1"/>
    </source>
</evidence>
<keyword evidence="3" id="KW-1185">Reference proteome</keyword>
<protein>
    <submittedName>
        <fullName evidence="2">RagB/SusD family nutrient uptake outer membrane protein</fullName>
    </submittedName>
</protein>
<dbReference type="Proteomes" id="UP001165381">
    <property type="component" value="Unassembled WGS sequence"/>
</dbReference>
<dbReference type="SUPFAM" id="SSF48452">
    <property type="entry name" value="TPR-like"/>
    <property type="match status" value="1"/>
</dbReference>
<accession>A0ABT0QEM9</accession>
<comment type="caution">
    <text evidence="2">The sequence shown here is derived from an EMBL/GenBank/DDBJ whole genome shotgun (WGS) entry which is preliminary data.</text>
</comment>
<dbReference type="EMBL" id="JAMFLZ010000004">
    <property type="protein sequence ID" value="MCL6295457.1"/>
    <property type="molecule type" value="Genomic_DNA"/>
</dbReference>
<gene>
    <name evidence="2" type="ORF">M3P09_10665</name>
</gene>
<keyword evidence="1" id="KW-0732">Signal</keyword>
<evidence type="ECO:0000313" key="3">
    <source>
        <dbReference type="Proteomes" id="UP001165381"/>
    </source>
</evidence>
<feature type="chain" id="PRO_5046702441" evidence="1">
    <location>
        <begin position="28"/>
        <end position="523"/>
    </location>
</feature>
<name>A0ABT0QEM9_9FLAO</name>
<dbReference type="Gene3D" id="1.25.40.390">
    <property type="match status" value="1"/>
</dbReference>
<organism evidence="2 3">
    <name type="scientific">Jejuia spongiicola</name>
    <dbReference type="NCBI Taxonomy" id="2942207"/>
    <lineage>
        <taxon>Bacteria</taxon>
        <taxon>Pseudomonadati</taxon>
        <taxon>Bacteroidota</taxon>
        <taxon>Flavobacteriia</taxon>
        <taxon>Flavobacteriales</taxon>
        <taxon>Flavobacteriaceae</taxon>
        <taxon>Jejuia</taxon>
    </lineage>
</organism>
<reference evidence="2" key="1">
    <citation type="submission" date="2022-05" db="EMBL/GenBank/DDBJ databases">
        <authorList>
            <person name="Park J.-S."/>
        </authorList>
    </citation>
    <scope>NUCLEOTIDE SEQUENCE</scope>
    <source>
        <strain evidence="2">2012CJ34-3</strain>
    </source>
</reference>
<dbReference type="InterPro" id="IPR011990">
    <property type="entry name" value="TPR-like_helical_dom_sf"/>
</dbReference>
<proteinExistence type="predicted"/>